<accession>A0A915DCK6</accession>
<proteinExistence type="predicted"/>
<protein>
    <submittedName>
        <fullName evidence="2">Uncharacterized protein</fullName>
    </submittedName>
</protein>
<evidence type="ECO:0000313" key="1">
    <source>
        <dbReference type="Proteomes" id="UP000887574"/>
    </source>
</evidence>
<evidence type="ECO:0000313" key="2">
    <source>
        <dbReference type="WBParaSite" id="jg180"/>
    </source>
</evidence>
<sequence>MVHPFIDAVLDGTAQSIVLQAFVIVHTCCLNQCQGGRREIFSVTNSHICFALKISWAIFLGMITVEDLVGILKGFTAVMAERQVSDTSQFNLNHLLYPKLFVFGQPLISIFLALAHQHCCLLRAGLRFFT</sequence>
<reference evidence="2" key="1">
    <citation type="submission" date="2022-11" db="UniProtKB">
        <authorList>
            <consortium name="WormBaseParasite"/>
        </authorList>
    </citation>
    <scope>IDENTIFICATION</scope>
</reference>
<keyword evidence="1" id="KW-1185">Reference proteome</keyword>
<dbReference type="WBParaSite" id="jg180">
    <property type="protein sequence ID" value="jg180"/>
    <property type="gene ID" value="jg180"/>
</dbReference>
<organism evidence="1 2">
    <name type="scientific">Ditylenchus dipsaci</name>
    <dbReference type="NCBI Taxonomy" id="166011"/>
    <lineage>
        <taxon>Eukaryota</taxon>
        <taxon>Metazoa</taxon>
        <taxon>Ecdysozoa</taxon>
        <taxon>Nematoda</taxon>
        <taxon>Chromadorea</taxon>
        <taxon>Rhabditida</taxon>
        <taxon>Tylenchina</taxon>
        <taxon>Tylenchomorpha</taxon>
        <taxon>Sphaerularioidea</taxon>
        <taxon>Anguinidae</taxon>
        <taxon>Anguininae</taxon>
        <taxon>Ditylenchus</taxon>
    </lineage>
</organism>
<name>A0A915DCK6_9BILA</name>
<dbReference type="Proteomes" id="UP000887574">
    <property type="component" value="Unplaced"/>
</dbReference>
<dbReference type="AlphaFoldDB" id="A0A915DCK6"/>